<organism evidence="3 4">
    <name type="scientific">Anaerostipes hadrus</name>
    <dbReference type="NCBI Taxonomy" id="649756"/>
    <lineage>
        <taxon>Bacteria</taxon>
        <taxon>Bacillati</taxon>
        <taxon>Bacillota</taxon>
        <taxon>Clostridia</taxon>
        <taxon>Lachnospirales</taxon>
        <taxon>Lachnospiraceae</taxon>
        <taxon>Anaerostipes</taxon>
    </lineage>
</organism>
<protein>
    <recommendedName>
        <fullName evidence="2">PrcB C-terminal domain-containing protein</fullName>
    </recommendedName>
</protein>
<evidence type="ECO:0000256" key="1">
    <source>
        <dbReference type="SAM" id="Phobius"/>
    </source>
</evidence>
<evidence type="ECO:0000259" key="2">
    <source>
        <dbReference type="Pfam" id="PF14343"/>
    </source>
</evidence>
<dbReference type="PROSITE" id="PS51257">
    <property type="entry name" value="PROKAR_LIPOPROTEIN"/>
    <property type="match status" value="1"/>
</dbReference>
<feature type="transmembrane region" description="Helical" evidence="1">
    <location>
        <begin position="6"/>
        <end position="22"/>
    </location>
</feature>
<accession>A0A173S8P3</accession>
<keyword evidence="1" id="KW-0472">Membrane</keyword>
<name>A0A173S8P3_ANAHA</name>
<dbReference type="Pfam" id="PF14343">
    <property type="entry name" value="PrcB_C"/>
    <property type="match status" value="1"/>
</dbReference>
<dbReference type="InterPro" id="IPR025748">
    <property type="entry name" value="PrcB_C_dom"/>
</dbReference>
<proteinExistence type="predicted"/>
<dbReference type="AlphaFoldDB" id="A0A173S8P3"/>
<feature type="domain" description="PrcB C-terminal" evidence="2">
    <location>
        <begin position="69"/>
        <end position="123"/>
    </location>
</feature>
<keyword evidence="1" id="KW-1133">Transmembrane helix</keyword>
<dbReference type="EMBL" id="CYXY01000005">
    <property type="protein sequence ID" value="CUM86245.1"/>
    <property type="molecule type" value="Genomic_DNA"/>
</dbReference>
<evidence type="ECO:0000313" key="3">
    <source>
        <dbReference type="EMBL" id="CUM86245.1"/>
    </source>
</evidence>
<dbReference type="RefSeq" id="WP_009204335.1">
    <property type="nucleotide sequence ID" value="NZ_BAABXM010000002.1"/>
</dbReference>
<keyword evidence="1" id="KW-0812">Transmembrane</keyword>
<dbReference type="Proteomes" id="UP000095553">
    <property type="component" value="Unassembled WGS sequence"/>
</dbReference>
<sequence>MKQRIWIFIFSIILCVILTGCIKKDERGQKQKVVYVVCRRSVIPVQLGKLIDEQKREAFHFTYTTGGFTYYVIGYGRQPGSGYKIKVREFSADRTHIYIDTILTGVTKEHQKHGKSYPYIVLKSQFYEKDVIFH</sequence>
<gene>
    <name evidence="3" type="ORF">ERS852571_01010</name>
</gene>
<evidence type="ECO:0000313" key="4">
    <source>
        <dbReference type="Proteomes" id="UP000095553"/>
    </source>
</evidence>
<reference evidence="3 4" key="1">
    <citation type="submission" date="2015-09" db="EMBL/GenBank/DDBJ databases">
        <authorList>
            <consortium name="Pathogen Informatics"/>
        </authorList>
    </citation>
    <scope>NUCLEOTIDE SEQUENCE [LARGE SCALE GENOMIC DNA]</scope>
    <source>
        <strain evidence="3 4">2789STDY5834959</strain>
    </source>
</reference>